<dbReference type="Proteomes" id="UP000295818">
    <property type="component" value="Unassembled WGS sequence"/>
</dbReference>
<comment type="caution">
    <text evidence="3">The sequence shown here is derived from an EMBL/GenBank/DDBJ whole genome shotgun (WGS) entry which is preliminary data.</text>
</comment>
<dbReference type="Gene3D" id="3.40.50.410">
    <property type="entry name" value="von Willebrand factor, type A domain"/>
    <property type="match status" value="1"/>
</dbReference>
<evidence type="ECO:0000313" key="3">
    <source>
        <dbReference type="EMBL" id="TCO26018.1"/>
    </source>
</evidence>
<dbReference type="SMART" id="SM00327">
    <property type="entry name" value="VWA"/>
    <property type="match status" value="1"/>
</dbReference>
<dbReference type="CDD" id="cd00198">
    <property type="entry name" value="vWFA"/>
    <property type="match status" value="1"/>
</dbReference>
<dbReference type="Pfam" id="PF13519">
    <property type="entry name" value="VWA_2"/>
    <property type="match status" value="1"/>
</dbReference>
<reference evidence="3 4" key="1">
    <citation type="journal article" date="2015" name="Stand. Genomic Sci.">
        <title>Genomic Encyclopedia of Bacterial and Archaeal Type Strains, Phase III: the genomes of soil and plant-associated and newly described type strains.</title>
        <authorList>
            <person name="Whitman W.B."/>
            <person name="Woyke T."/>
            <person name="Klenk H.P."/>
            <person name="Zhou Y."/>
            <person name="Lilburn T.G."/>
            <person name="Beck B.J."/>
            <person name="De Vos P."/>
            <person name="Vandamme P."/>
            <person name="Eisen J.A."/>
            <person name="Garrity G."/>
            <person name="Hugenholtz P."/>
            <person name="Kyrpides N.C."/>
        </authorList>
    </citation>
    <scope>NUCLEOTIDE SEQUENCE [LARGE SCALE GENOMIC DNA]</scope>
    <source>
        <strain evidence="3 4">VKM Ac-2538</strain>
    </source>
</reference>
<organism evidence="3 4">
    <name type="scientific">Kribbella orskensis</name>
    <dbReference type="NCBI Taxonomy" id="2512216"/>
    <lineage>
        <taxon>Bacteria</taxon>
        <taxon>Bacillati</taxon>
        <taxon>Actinomycetota</taxon>
        <taxon>Actinomycetes</taxon>
        <taxon>Propionibacteriales</taxon>
        <taxon>Kribbellaceae</taxon>
        <taxon>Kribbella</taxon>
    </lineage>
</organism>
<protein>
    <submittedName>
        <fullName evidence="3">von Willebrand factor type A domain-containing protein</fullName>
    </submittedName>
</protein>
<sequence>MATTYKIHPAIGIARVGNSPDEFFVGPERIGEIPDPPGGFKDSQCRIKRQAARFRIFAHHDDGSVEEIDDDSADISWTVHLVNAKAAHPNRGNSESAGDLTIDPGQRTLTGPDQRLLFDNGSIHFSGEAAVTVPLGEIRSDDANHLLVLGGHGTAGSPAGNVIGSFWGNEGWYDDVSDGPVTASITLRADDSSPVVEGARVIVAPPKFAPHQDSPTTLYDRVLQRMVDLGLLAAPTTTSYTRDVYPILQRARDMRWVEGIFGAHSWPDPVTAQPLVDAIFSRLRPSGDMPELNGSDSVLTPTQLAHLQRWQAGNYAADWVGVPEPESDLTPDGLDRAALEACVGGAFFPGIEAGGLSAGDRPIIELPYAEAFRLASGIAAGTVSQAMALPWQADFMACGDNWWPVPRPNDVIAQDSGSPARWDRDVTSMDDMVALWHTLGFVVQQGAEHVEVEHCDEASITLLTPSLRFIDVPQGPMGMVREAALAISFEVLSPGSAVTLDYAPGGAPAHPQLIAATTSVTVGPTAPNAVATARLWIIYRTGVAPSAIPPQTLTVREAASGQTWQVTVDGNTVARKTAATALVLDRSGSMSEDRGDGQSKHASLQQAANIFVDLMLEGDGVGIVRYNQDAQPLQSVLPLGPGGLGDLNRGATHDVINGNALDPQGATSIGDGIFEGRALLTAAPQFDVKSLVVLTDGIENSPRMISDVAGQINEQTYAVGLGQPQNISVPALQTVSGNNGGFLLVTGAITGDNRFLLQKYFLQVLAGISNAEVVHDPDGELTRGAVHRIPFQLCDADSGVEVVLLTSRPDAVDFRLQTPNGLLIEPWRAQLEPAMRYETGAGVAYYRIALPIQLRPNRFDQAGTWHALLTIGRPHTEPTPDDSDGADLSILRGRAGGRERPERPQRRPFEFERAFAVAQETNQPTSVPELAADEGATGRRGLPYSLVVHLYSNVSLRAAANQRSYEPGAHVAVSATLTQSGVPVDGDPYVWAEVTRPDRSVATLTLNPTGPGEFAGSFGTTAPGVYRVRVRARGRTRLGRPFTRERTVTAAVWRGGDDSGSTSGQGGGQLDDALCKLLSCLLKDGVFDEKLLRKLGIDLDKARKCLQDCGCGHHEEG</sequence>
<feature type="domain" description="VWFA" evidence="2">
    <location>
        <begin position="579"/>
        <end position="765"/>
    </location>
</feature>
<dbReference type="PANTHER" id="PTHR37947:SF1">
    <property type="entry name" value="BLL2462 PROTEIN"/>
    <property type="match status" value="1"/>
</dbReference>
<gene>
    <name evidence="3" type="ORF">EV644_104522</name>
</gene>
<accession>A0ABY2BP27</accession>
<dbReference type="PANTHER" id="PTHR37947">
    <property type="entry name" value="BLL2462 PROTEIN"/>
    <property type="match status" value="1"/>
</dbReference>
<dbReference type="EMBL" id="SLWM01000004">
    <property type="protein sequence ID" value="TCO26018.1"/>
    <property type="molecule type" value="Genomic_DNA"/>
</dbReference>
<dbReference type="RefSeq" id="WP_132188829.1">
    <property type="nucleotide sequence ID" value="NZ_SLWM01000004.1"/>
</dbReference>
<evidence type="ECO:0000313" key="4">
    <source>
        <dbReference type="Proteomes" id="UP000295818"/>
    </source>
</evidence>
<dbReference type="SUPFAM" id="SSF53300">
    <property type="entry name" value="vWA-like"/>
    <property type="match status" value="1"/>
</dbReference>
<dbReference type="Pfam" id="PF18417">
    <property type="entry name" value="LodA_C"/>
    <property type="match status" value="1"/>
</dbReference>
<keyword evidence="4" id="KW-1185">Reference proteome</keyword>
<dbReference type="Pfam" id="PF17990">
    <property type="entry name" value="LodA_N"/>
    <property type="match status" value="1"/>
</dbReference>
<dbReference type="PROSITE" id="PS50234">
    <property type="entry name" value="VWFA"/>
    <property type="match status" value="1"/>
</dbReference>
<evidence type="ECO:0000259" key="2">
    <source>
        <dbReference type="PROSITE" id="PS50234"/>
    </source>
</evidence>
<evidence type="ECO:0000256" key="1">
    <source>
        <dbReference type="SAM" id="MobiDB-lite"/>
    </source>
</evidence>
<dbReference type="InterPro" id="IPR002035">
    <property type="entry name" value="VWF_A"/>
</dbReference>
<name>A0ABY2BP27_9ACTN</name>
<feature type="compositionally biased region" description="Basic and acidic residues" evidence="1">
    <location>
        <begin position="896"/>
        <end position="907"/>
    </location>
</feature>
<dbReference type="InterPro" id="IPR041173">
    <property type="entry name" value="LodA_C"/>
</dbReference>
<dbReference type="InterPro" id="IPR041168">
    <property type="entry name" value="LodA_N"/>
</dbReference>
<proteinExistence type="predicted"/>
<feature type="region of interest" description="Disordered" evidence="1">
    <location>
        <begin position="874"/>
        <end position="907"/>
    </location>
</feature>
<dbReference type="InterPro" id="IPR036465">
    <property type="entry name" value="vWFA_dom_sf"/>
</dbReference>